<feature type="domain" description="DUF1023" evidence="2">
    <location>
        <begin position="343"/>
        <end position="515"/>
    </location>
</feature>
<dbReference type="InterPro" id="IPR010427">
    <property type="entry name" value="DUF1023"/>
</dbReference>
<feature type="compositionally biased region" description="Basic and acidic residues" evidence="1">
    <location>
        <begin position="641"/>
        <end position="652"/>
    </location>
</feature>
<gene>
    <name evidence="4" type="ORF">HMPREF0591_6437</name>
</gene>
<dbReference type="EMBL" id="ADNV01000404">
    <property type="protein sequence ID" value="EFG73656.1"/>
    <property type="molecule type" value="Genomic_DNA"/>
</dbReference>
<dbReference type="Pfam" id="PF22905">
    <property type="entry name" value="Hydro_N_hd"/>
    <property type="match status" value="1"/>
</dbReference>
<dbReference type="Pfam" id="PF06259">
    <property type="entry name" value="Abhydrolase_8"/>
    <property type="match status" value="1"/>
</dbReference>
<dbReference type="SUPFAM" id="SSF53474">
    <property type="entry name" value="alpha/beta-Hydrolases"/>
    <property type="match status" value="1"/>
</dbReference>
<protein>
    <recommendedName>
        <fullName evidence="6">Alpha/beta hydrolase</fullName>
    </recommendedName>
</protein>
<evidence type="ECO:0008006" key="6">
    <source>
        <dbReference type="Google" id="ProtNLM"/>
    </source>
</evidence>
<proteinExistence type="predicted"/>
<name>D5PJU3_9MYCO</name>
<evidence type="ECO:0000259" key="2">
    <source>
        <dbReference type="Pfam" id="PF06259"/>
    </source>
</evidence>
<accession>D5PJU3</accession>
<dbReference type="InterPro" id="IPR029058">
    <property type="entry name" value="AB_hydrolase_fold"/>
</dbReference>
<dbReference type="AlphaFoldDB" id="D5PJU3"/>
<reference evidence="4 5" key="1">
    <citation type="submission" date="2010-04" db="EMBL/GenBank/DDBJ databases">
        <authorList>
            <person name="Muzny D."/>
            <person name="Qin X."/>
            <person name="Deng J."/>
            <person name="Jiang H."/>
            <person name="Liu Y."/>
            <person name="Qu J."/>
            <person name="Song X.-Z."/>
            <person name="Zhang L."/>
            <person name="Thornton R."/>
            <person name="Coyle M."/>
            <person name="Francisco L."/>
            <person name="Jackson L."/>
            <person name="Javaid M."/>
            <person name="Korchina V."/>
            <person name="Kovar C."/>
            <person name="Mata R."/>
            <person name="Mathew T."/>
            <person name="Ngo R."/>
            <person name="Nguyen L."/>
            <person name="Nguyen N."/>
            <person name="Okwuonu G."/>
            <person name="Ongeri F."/>
            <person name="Pham C."/>
            <person name="Simmons D."/>
            <person name="Wilczek-Boney K."/>
            <person name="Hale W."/>
            <person name="Jakkamsetti A."/>
            <person name="Pham P."/>
            <person name="Ruth R."/>
            <person name="San Lucas F."/>
            <person name="Warren J."/>
            <person name="Zhang J."/>
            <person name="Zhao Z."/>
            <person name="Zhou C."/>
            <person name="Zhu D."/>
            <person name="Lee S."/>
            <person name="Bess C."/>
            <person name="Blankenburg K."/>
            <person name="Forbes L."/>
            <person name="Fu Q."/>
            <person name="Gubbala S."/>
            <person name="Hirani K."/>
            <person name="Jayaseelan J.C."/>
            <person name="Lara F."/>
            <person name="Munidasa M."/>
            <person name="Palculict T."/>
            <person name="Patil S."/>
            <person name="Pu L.-L."/>
            <person name="Saada N."/>
            <person name="Tang L."/>
            <person name="Weissenberger G."/>
            <person name="Zhu Y."/>
            <person name="Hemphill L."/>
            <person name="Shang Y."/>
            <person name="Youmans B."/>
            <person name="Ayvaz T."/>
            <person name="Ross M."/>
            <person name="Santibanez J."/>
            <person name="Aqrawi P."/>
            <person name="Gross S."/>
            <person name="Joshi V."/>
            <person name="Fowler G."/>
            <person name="Nazareth L."/>
            <person name="Reid J."/>
            <person name="Worley K."/>
            <person name="Petrosino J."/>
            <person name="Highlander S."/>
            <person name="Gibbs R."/>
        </authorList>
    </citation>
    <scope>NUCLEOTIDE SEQUENCE [LARGE SCALE GENOMIC DNA]</scope>
    <source>
        <strain evidence="4 5">ATCC BAA-614</strain>
    </source>
</reference>
<evidence type="ECO:0000259" key="3">
    <source>
        <dbReference type="Pfam" id="PF22905"/>
    </source>
</evidence>
<organism evidence="4 5">
    <name type="scientific">Mycobacterium parascrofulaceum ATCC BAA-614</name>
    <dbReference type="NCBI Taxonomy" id="525368"/>
    <lineage>
        <taxon>Bacteria</taxon>
        <taxon>Bacillati</taxon>
        <taxon>Actinomycetota</taxon>
        <taxon>Actinomycetes</taxon>
        <taxon>Mycobacteriales</taxon>
        <taxon>Mycobacteriaceae</taxon>
        <taxon>Mycobacterium</taxon>
        <taxon>Mycobacterium simiae complex</taxon>
    </lineage>
</organism>
<feature type="region of interest" description="Disordered" evidence="1">
    <location>
        <begin position="630"/>
        <end position="652"/>
    </location>
</feature>
<feature type="domain" description="Predicted hydrolase N-terminal" evidence="3">
    <location>
        <begin position="10"/>
        <end position="201"/>
    </location>
</feature>
<dbReference type="InterPro" id="IPR054469">
    <property type="entry name" value="Pred_hydrolase_N"/>
</dbReference>
<evidence type="ECO:0000313" key="5">
    <source>
        <dbReference type="Proteomes" id="UP000003653"/>
    </source>
</evidence>
<dbReference type="Proteomes" id="UP000003653">
    <property type="component" value="Unassembled WGS sequence"/>
</dbReference>
<dbReference type="Gene3D" id="3.40.50.1820">
    <property type="entry name" value="alpha/beta hydrolase"/>
    <property type="match status" value="1"/>
</dbReference>
<keyword evidence="5" id="KW-1185">Reference proteome</keyword>
<comment type="caution">
    <text evidence="4">The sequence shown here is derived from an EMBL/GenBank/DDBJ whole genome shotgun (WGS) entry which is preliminary data.</text>
</comment>
<evidence type="ECO:0000313" key="4">
    <source>
        <dbReference type="EMBL" id="EFG73656.1"/>
    </source>
</evidence>
<dbReference type="eggNOG" id="COG1511">
    <property type="taxonomic scope" value="Bacteria"/>
</dbReference>
<sequence length="652" mass="68738">MCRTTAGDAMRLRLISIPALVAEAGGDPWAINRGLQTGRPSEISDLAAAFHRAGRCTREANEAFERARQRFDAAWTRQVGDHPINDSAEVRRVIRALGAQSLQLPKIGADLEIVAAALAEAQRAQAGEIELLEARLQELDDLIVRAVETQRRGATDGAALDALIHACEDDAIDGTKAALAQGKSLLNRYSATLQTSLGALRADGYDPASLRQIDADTQIPAAGAEDVHRWWTSLTPQQRQRFIAQSPDQIGNLNGVPVLARNAANTAALARDLDRVRVTAHRAGVAVDDVLRDPARYGLSAADVTRYRNADEVRQGLDHDAGDDALHPNPVYLFAYDPMAFGGKGRAAIVIGDPDTAKNTAVIVPGTNSSVRGGWLHDGHNDALNLFAQANAADPDHRTAVIAWMGYDAPDRPSDAQRISTPHLARAGGAALAQDVNGLWATHLGGDQHVTVLGHSYGSTTVADAFAVHGMRANDAVLLGCPGTDAANSAADFHLDGGHVFVGDASTDPVGMIGQLDGLSGHFFGGDILGQLTGTDPGLGADPAVDGFGSVRFRAEVPGSDGVDPRAHSHYYAPGSEALHSMAHIVSGHGDALKADGLTAVHRVGAAGIRIKVPGLPPVTVGPRTPAIYDPEWNRPAGSVTDDHFFDGRHRN</sequence>
<dbReference type="HOGENOM" id="CLU_025057_2_1_11"/>
<evidence type="ECO:0000256" key="1">
    <source>
        <dbReference type="SAM" id="MobiDB-lite"/>
    </source>
</evidence>